<dbReference type="EMBL" id="JAAARO010000002">
    <property type="protein sequence ID" value="KAF5751353.1"/>
    <property type="molecule type" value="Genomic_DNA"/>
</dbReference>
<accession>A0A7J7DYG1</accession>
<dbReference type="InParanoid" id="A0A7J7DYG1"/>
<proteinExistence type="predicted"/>
<evidence type="ECO:0000313" key="3">
    <source>
        <dbReference type="Proteomes" id="UP000593562"/>
    </source>
</evidence>
<reference evidence="2 3" key="1">
    <citation type="journal article" date="2020" name="Nat. Commun.">
        <title>Genome of Tripterygium wilfordii and identification of cytochrome P450 involved in triptolide biosynthesis.</title>
        <authorList>
            <person name="Tu L."/>
            <person name="Su P."/>
            <person name="Zhang Z."/>
            <person name="Gao L."/>
            <person name="Wang J."/>
            <person name="Hu T."/>
            <person name="Zhou J."/>
            <person name="Zhang Y."/>
            <person name="Zhao Y."/>
            <person name="Liu Y."/>
            <person name="Song Y."/>
            <person name="Tong Y."/>
            <person name="Lu Y."/>
            <person name="Yang J."/>
            <person name="Xu C."/>
            <person name="Jia M."/>
            <person name="Peters R.J."/>
            <person name="Huang L."/>
            <person name="Gao W."/>
        </authorList>
    </citation>
    <scope>NUCLEOTIDE SEQUENCE [LARGE SCALE GENOMIC DNA]</scope>
    <source>
        <strain evidence="3">cv. XIE 37</strain>
        <tissue evidence="2">Leaf</tissue>
    </source>
</reference>
<keyword evidence="3" id="KW-1185">Reference proteome</keyword>
<dbReference type="AlphaFoldDB" id="A0A7J7DYG1"/>
<evidence type="ECO:0000313" key="2">
    <source>
        <dbReference type="EMBL" id="KAF5751353.1"/>
    </source>
</evidence>
<feature type="region of interest" description="Disordered" evidence="1">
    <location>
        <begin position="106"/>
        <end position="127"/>
    </location>
</feature>
<dbReference type="Proteomes" id="UP000593562">
    <property type="component" value="Unassembled WGS sequence"/>
</dbReference>
<gene>
    <name evidence="2" type="ORF">HS088_TW02G00366</name>
</gene>
<organism evidence="2 3">
    <name type="scientific">Tripterygium wilfordii</name>
    <name type="common">Thunder God vine</name>
    <dbReference type="NCBI Taxonomy" id="458696"/>
    <lineage>
        <taxon>Eukaryota</taxon>
        <taxon>Viridiplantae</taxon>
        <taxon>Streptophyta</taxon>
        <taxon>Embryophyta</taxon>
        <taxon>Tracheophyta</taxon>
        <taxon>Spermatophyta</taxon>
        <taxon>Magnoliopsida</taxon>
        <taxon>eudicotyledons</taxon>
        <taxon>Gunneridae</taxon>
        <taxon>Pentapetalae</taxon>
        <taxon>rosids</taxon>
        <taxon>fabids</taxon>
        <taxon>Celastrales</taxon>
        <taxon>Celastraceae</taxon>
        <taxon>Tripterygium</taxon>
    </lineage>
</organism>
<comment type="caution">
    <text evidence="2">The sequence shown here is derived from an EMBL/GenBank/DDBJ whole genome shotgun (WGS) entry which is preliminary data.</text>
</comment>
<feature type="compositionally biased region" description="Basic and acidic residues" evidence="1">
    <location>
        <begin position="106"/>
        <end position="118"/>
    </location>
</feature>
<protein>
    <submittedName>
        <fullName evidence="2">Protein CHUP1 chloroplastic</fullName>
    </submittedName>
</protein>
<name>A0A7J7DYG1_TRIWF</name>
<evidence type="ECO:0000256" key="1">
    <source>
        <dbReference type="SAM" id="MobiDB-lite"/>
    </source>
</evidence>
<sequence>MSQIFLPQTATSKNKIRGKINPSTWAKHTLFQKYEKRKDPTIILEPNRLLRFFLKSEQGTEMQQKDSGSEINFLKRELGNCLAKNDALEKENQELRQEVAHLKEQISSLRAHDNERKSMFGRSYTTP</sequence>